<protein>
    <submittedName>
        <fullName evidence="1">Uncharacterized protein</fullName>
    </submittedName>
</protein>
<name>A0ACC2PLB2_9HYME</name>
<evidence type="ECO:0000313" key="1">
    <source>
        <dbReference type="EMBL" id="KAJ8683833.1"/>
    </source>
</evidence>
<comment type="caution">
    <text evidence="1">The sequence shown here is derived from an EMBL/GenBank/DDBJ whole genome shotgun (WGS) entry which is preliminary data.</text>
</comment>
<dbReference type="EMBL" id="CM056741">
    <property type="protein sequence ID" value="KAJ8683833.1"/>
    <property type="molecule type" value="Genomic_DNA"/>
</dbReference>
<sequence>MEALDSVVVVRDYEPKDNGGVHYNFTNDFAMESLDFQICMGCLYSIVFIVGVFGNALVAFVVIRNVHMRTVTNIFIANLAFSDILLCFLGIPFTPLYTFMETWSFGGPMCYLLTYSQGVSIYISTFTLTSIAADRFHVILFPLRPRMKTETCVFIVVAIWIAALILTLPYGLNMKFFTQDGIDYCEEEWTESDMRIFSTFTTTLQFVIPFLIIAICYGCVSVRLNRRTKNRPGCSNSRREEADRERNRKTNRMLIAMVVVFAVCWMPLNLCNIVIDFNTEIENWRYYKAFFFIAHLIAMSSTCYNPFLYAWLNENFKKEFKLVSR</sequence>
<dbReference type="Proteomes" id="UP001239111">
    <property type="component" value="Chromosome 1"/>
</dbReference>
<gene>
    <name evidence="1" type="ORF">QAD02_019625</name>
</gene>
<reference evidence="1" key="1">
    <citation type="submission" date="2023-04" db="EMBL/GenBank/DDBJ databases">
        <title>A chromosome-level genome assembly of the parasitoid wasp Eretmocerus hayati.</title>
        <authorList>
            <person name="Zhong Y."/>
            <person name="Liu S."/>
            <person name="Liu Y."/>
        </authorList>
    </citation>
    <scope>NUCLEOTIDE SEQUENCE</scope>
    <source>
        <strain evidence="1">ZJU_SS_LIU_2023</strain>
    </source>
</reference>
<keyword evidence="2" id="KW-1185">Reference proteome</keyword>
<proteinExistence type="predicted"/>
<organism evidence="1 2">
    <name type="scientific">Eretmocerus hayati</name>
    <dbReference type="NCBI Taxonomy" id="131215"/>
    <lineage>
        <taxon>Eukaryota</taxon>
        <taxon>Metazoa</taxon>
        <taxon>Ecdysozoa</taxon>
        <taxon>Arthropoda</taxon>
        <taxon>Hexapoda</taxon>
        <taxon>Insecta</taxon>
        <taxon>Pterygota</taxon>
        <taxon>Neoptera</taxon>
        <taxon>Endopterygota</taxon>
        <taxon>Hymenoptera</taxon>
        <taxon>Apocrita</taxon>
        <taxon>Proctotrupomorpha</taxon>
        <taxon>Chalcidoidea</taxon>
        <taxon>Aphelinidae</taxon>
        <taxon>Aphelininae</taxon>
        <taxon>Eretmocerus</taxon>
    </lineage>
</organism>
<accession>A0ACC2PLB2</accession>
<evidence type="ECO:0000313" key="2">
    <source>
        <dbReference type="Proteomes" id="UP001239111"/>
    </source>
</evidence>